<dbReference type="EMBL" id="BMIO01000007">
    <property type="protein sequence ID" value="GGD48378.1"/>
    <property type="molecule type" value="Genomic_DNA"/>
</dbReference>
<dbReference type="RefSeq" id="WP_172807496.1">
    <property type="nucleotide sequence ID" value="NZ_BMIO01000007.1"/>
</dbReference>
<evidence type="ECO:0000313" key="2">
    <source>
        <dbReference type="EMBL" id="GGD48378.1"/>
    </source>
</evidence>
<proteinExistence type="predicted"/>
<accession>A0A916YJM8</accession>
<gene>
    <name evidence="2" type="ORF">GCM10010989_23400</name>
</gene>
<comment type="caution">
    <text evidence="2">The sequence shown here is derived from an EMBL/GenBank/DDBJ whole genome shotgun (WGS) entry which is preliminary data.</text>
</comment>
<evidence type="ECO:0000256" key="1">
    <source>
        <dbReference type="SAM" id="SignalP"/>
    </source>
</evidence>
<dbReference type="PROSITE" id="PS51257">
    <property type="entry name" value="PROKAR_LIPOPROTEIN"/>
    <property type="match status" value="1"/>
</dbReference>
<feature type="chain" id="PRO_5037340898" description="Lipoprotein" evidence="1">
    <location>
        <begin position="21"/>
        <end position="165"/>
    </location>
</feature>
<reference evidence="2 3" key="1">
    <citation type="journal article" date="2014" name="Int. J. Syst. Evol. Microbiol.">
        <title>Complete genome sequence of Corynebacterium casei LMG S-19264T (=DSM 44701T), isolated from a smear-ripened cheese.</title>
        <authorList>
            <consortium name="US DOE Joint Genome Institute (JGI-PGF)"/>
            <person name="Walter F."/>
            <person name="Albersmeier A."/>
            <person name="Kalinowski J."/>
            <person name="Ruckert C."/>
        </authorList>
    </citation>
    <scope>NUCLEOTIDE SEQUENCE [LARGE SCALE GENOMIC DNA]</scope>
    <source>
        <strain evidence="2 3">CGMCC 1.15358</strain>
    </source>
</reference>
<evidence type="ECO:0008006" key="4">
    <source>
        <dbReference type="Google" id="ProtNLM"/>
    </source>
</evidence>
<name>A0A916YJM8_9SPHN</name>
<keyword evidence="3" id="KW-1185">Reference proteome</keyword>
<sequence>MRLASVLLAPAAVLALSACGSEREGTMQTEDGEVAYEISENGEQTNVRLNGEDGEVTVDTGANVKPDLPDGLAVYPGAKVTSASNVGMGEAAGALVSMESGDAPEKIVGWYKDKARAAGYEIETEVSTDALRIVSGKTADGREFNVVANGDDSPTTVQLTAGRGL</sequence>
<feature type="signal peptide" evidence="1">
    <location>
        <begin position="1"/>
        <end position="20"/>
    </location>
</feature>
<organism evidence="2 3">
    <name type="scientific">Croceicoccus pelagius</name>
    <dbReference type="NCBI Taxonomy" id="1703341"/>
    <lineage>
        <taxon>Bacteria</taxon>
        <taxon>Pseudomonadati</taxon>
        <taxon>Pseudomonadota</taxon>
        <taxon>Alphaproteobacteria</taxon>
        <taxon>Sphingomonadales</taxon>
        <taxon>Erythrobacteraceae</taxon>
        <taxon>Croceicoccus</taxon>
    </lineage>
</organism>
<dbReference type="AlphaFoldDB" id="A0A916YJM8"/>
<evidence type="ECO:0000313" key="3">
    <source>
        <dbReference type="Proteomes" id="UP000598997"/>
    </source>
</evidence>
<protein>
    <recommendedName>
        <fullName evidence="4">Lipoprotein</fullName>
    </recommendedName>
</protein>
<dbReference type="Proteomes" id="UP000598997">
    <property type="component" value="Unassembled WGS sequence"/>
</dbReference>
<keyword evidence="1" id="KW-0732">Signal</keyword>